<dbReference type="Proteomes" id="UP000281431">
    <property type="component" value="Unassembled WGS sequence"/>
</dbReference>
<proteinExistence type="predicted"/>
<name>A0A3N6MSF6_NATCH</name>
<keyword evidence="2" id="KW-1185">Reference proteome</keyword>
<evidence type="ECO:0000313" key="2">
    <source>
        <dbReference type="Proteomes" id="UP000281431"/>
    </source>
</evidence>
<reference evidence="1 2" key="1">
    <citation type="submission" date="2018-10" db="EMBL/GenBank/DDBJ databases">
        <title>Natrarchaeobius chitinivorans gen. nov., sp. nov., and Natrarchaeobius haloalkaliphilus sp. nov., alkaliphilic, chitin-utilizing haloarchaea from hypersaline alkaline lakes.</title>
        <authorList>
            <person name="Sorokin D.Y."/>
            <person name="Elcheninov A.G."/>
            <person name="Kostrikina N.A."/>
            <person name="Bale N.J."/>
            <person name="Sinninghe Damste J.S."/>
            <person name="Khijniak T.V."/>
            <person name="Kublanov I.V."/>
            <person name="Toshchakov S.V."/>
        </authorList>
    </citation>
    <scope>NUCLEOTIDE SEQUENCE [LARGE SCALE GENOMIC DNA]</scope>
    <source>
        <strain evidence="1 2">AArcht7</strain>
    </source>
</reference>
<gene>
    <name evidence="1" type="ORF">EA472_08905</name>
</gene>
<dbReference type="AlphaFoldDB" id="A0A3N6MSF6"/>
<dbReference type="EMBL" id="REFZ01000005">
    <property type="protein sequence ID" value="RQH00751.1"/>
    <property type="molecule type" value="Genomic_DNA"/>
</dbReference>
<organism evidence="1 2">
    <name type="scientific">Natrarchaeobius chitinivorans</name>
    <dbReference type="NCBI Taxonomy" id="1679083"/>
    <lineage>
        <taxon>Archaea</taxon>
        <taxon>Methanobacteriati</taxon>
        <taxon>Methanobacteriota</taxon>
        <taxon>Stenosarchaea group</taxon>
        <taxon>Halobacteria</taxon>
        <taxon>Halobacteriales</taxon>
        <taxon>Natrialbaceae</taxon>
        <taxon>Natrarchaeobius</taxon>
    </lineage>
</organism>
<sequence>MGRSNVALAARRGWEQLTEAVAETGAERIDVYILAIAFISETYAYDERETPDVDGSEPPVERSER</sequence>
<accession>A0A3N6MSF6</accession>
<protein>
    <submittedName>
        <fullName evidence="1">Uncharacterized protein</fullName>
    </submittedName>
</protein>
<evidence type="ECO:0000313" key="1">
    <source>
        <dbReference type="EMBL" id="RQH00751.1"/>
    </source>
</evidence>
<comment type="caution">
    <text evidence="1">The sequence shown here is derived from an EMBL/GenBank/DDBJ whole genome shotgun (WGS) entry which is preliminary data.</text>
</comment>